<dbReference type="WBParaSite" id="ACOC_0000188801-mRNA-1">
    <property type="protein sequence ID" value="ACOC_0000188801-mRNA-1"/>
    <property type="gene ID" value="ACOC_0000188801"/>
</dbReference>
<evidence type="ECO:0000313" key="2">
    <source>
        <dbReference type="Proteomes" id="UP000267027"/>
    </source>
</evidence>
<reference evidence="1 2" key="2">
    <citation type="submission" date="2018-11" db="EMBL/GenBank/DDBJ databases">
        <authorList>
            <consortium name="Pathogen Informatics"/>
        </authorList>
    </citation>
    <scope>NUCLEOTIDE SEQUENCE [LARGE SCALE GENOMIC DNA]</scope>
    <source>
        <strain evidence="1 2">Costa Rica</strain>
    </source>
</reference>
<dbReference type="AlphaFoldDB" id="A0A0R3PDA2"/>
<keyword evidence="2" id="KW-1185">Reference proteome</keyword>
<gene>
    <name evidence="1" type="ORF">ACOC_LOCUS1889</name>
</gene>
<name>A0A0R3PDA2_ANGCS</name>
<reference evidence="3" key="1">
    <citation type="submission" date="2017-02" db="UniProtKB">
        <authorList>
            <consortium name="WormBaseParasite"/>
        </authorList>
    </citation>
    <scope>IDENTIFICATION</scope>
</reference>
<dbReference type="Proteomes" id="UP000267027">
    <property type="component" value="Unassembled WGS sequence"/>
</dbReference>
<evidence type="ECO:0000313" key="3">
    <source>
        <dbReference type="WBParaSite" id="ACOC_0000188801-mRNA-1"/>
    </source>
</evidence>
<organism evidence="3">
    <name type="scientific">Angiostrongylus costaricensis</name>
    <name type="common">Nematode worm</name>
    <dbReference type="NCBI Taxonomy" id="334426"/>
    <lineage>
        <taxon>Eukaryota</taxon>
        <taxon>Metazoa</taxon>
        <taxon>Ecdysozoa</taxon>
        <taxon>Nematoda</taxon>
        <taxon>Chromadorea</taxon>
        <taxon>Rhabditida</taxon>
        <taxon>Rhabditina</taxon>
        <taxon>Rhabditomorpha</taxon>
        <taxon>Strongyloidea</taxon>
        <taxon>Metastrongylidae</taxon>
        <taxon>Angiostrongylus</taxon>
    </lineage>
</organism>
<dbReference type="STRING" id="334426.A0A0R3PDA2"/>
<accession>A0A0R3PDA2</accession>
<sequence length="146" mass="17036">MKVTGQQCLSFQTAHDPLQFVSTSAMSLAENARKLISITEQQKRERAKLARNGPLFDDNDSWQEDLDTWRRKRKTKAEGRRDYDDVSSLSEDYTKEYRSLPNYGRSHKRFAILVDWEKLCHLVSGFLLEQDRFLVQTCSEQEENAG</sequence>
<protein>
    <submittedName>
        <fullName evidence="3">Snurportin-1</fullName>
    </submittedName>
</protein>
<evidence type="ECO:0000313" key="1">
    <source>
        <dbReference type="EMBL" id="VDM53474.1"/>
    </source>
</evidence>
<dbReference type="OrthoDB" id="5824305at2759"/>
<proteinExistence type="predicted"/>
<dbReference type="EMBL" id="UYYA01000314">
    <property type="protein sequence ID" value="VDM53474.1"/>
    <property type="molecule type" value="Genomic_DNA"/>
</dbReference>